<dbReference type="AlphaFoldDB" id="A0A1T3P2H3"/>
<organism evidence="2 3">
    <name type="scientific">Embleya scabrispora</name>
    <dbReference type="NCBI Taxonomy" id="159449"/>
    <lineage>
        <taxon>Bacteria</taxon>
        <taxon>Bacillati</taxon>
        <taxon>Actinomycetota</taxon>
        <taxon>Actinomycetes</taxon>
        <taxon>Kitasatosporales</taxon>
        <taxon>Streptomycetaceae</taxon>
        <taxon>Embleya</taxon>
    </lineage>
</organism>
<evidence type="ECO:0000259" key="1">
    <source>
        <dbReference type="Pfam" id="PF01593"/>
    </source>
</evidence>
<dbReference type="Pfam" id="PF01593">
    <property type="entry name" value="Amino_oxidase"/>
    <property type="match status" value="1"/>
</dbReference>
<dbReference type="Gene3D" id="3.50.50.60">
    <property type="entry name" value="FAD/NAD(P)-binding domain"/>
    <property type="match status" value="1"/>
</dbReference>
<sequence>MTCRRRNRHRGVVGRGLGDGRTIVVDVRRTEVIVVGAGLAGLSAARTVAAAGVPVTVLEAGDRPGGRVRTDLVDGFRVDRGFQSLTTSWPQVRRQLDVAALGLRAFQPGVLLYEDGRTHRIGDVRRVRDAIGGLRNGSGTDRARLAALLARTASAPVARVFGAAETAAADAPVLRALPPELTRRTLRPLLAALLHDPALRSSSRFAELMLRSFLRGRVALPARGMAAVPSQLAAALPADVVRYGVRVSSVSADRVLTDAAGEIRARAVIVATDPSTAVALLPGLRMPAFHPVTTLYHVARGAPRADASLLVEADARSPFTHTTVVSQVAPTYTPDRRALIATTVLGHDGSEPAKLELRVRERLAVVHDTPTTTWTHLTTCHIPQAVPVVEPGHNFRRPVRLIGGLYVCGDHRDSSSIQGALASGRRAARSALADLGALAA</sequence>
<reference evidence="2 3" key="1">
    <citation type="submission" date="2017-03" db="EMBL/GenBank/DDBJ databases">
        <title>Draft genome sequence of Streptomyces scabrisporus NF3, endophyte isolated from Amphipterygium adstringens.</title>
        <authorList>
            <person name="Vazquez M."/>
            <person name="Ceapa C.D."/>
            <person name="Rodriguez Luna D."/>
            <person name="Sanchez Esquivel S."/>
        </authorList>
    </citation>
    <scope>NUCLEOTIDE SEQUENCE [LARGE SCALE GENOMIC DNA]</scope>
    <source>
        <strain evidence="2 3">NF3</strain>
    </source>
</reference>
<dbReference type="Proteomes" id="UP000190037">
    <property type="component" value="Unassembled WGS sequence"/>
</dbReference>
<dbReference type="SUPFAM" id="SSF51905">
    <property type="entry name" value="FAD/NAD(P)-binding domain"/>
    <property type="match status" value="1"/>
</dbReference>
<dbReference type="OrthoDB" id="9767561at2"/>
<proteinExistence type="predicted"/>
<feature type="domain" description="Amine oxidase" evidence="1">
    <location>
        <begin position="39"/>
        <end position="430"/>
    </location>
</feature>
<name>A0A1T3P2H3_9ACTN</name>
<evidence type="ECO:0000313" key="3">
    <source>
        <dbReference type="Proteomes" id="UP000190037"/>
    </source>
</evidence>
<dbReference type="GO" id="GO:0016491">
    <property type="term" value="F:oxidoreductase activity"/>
    <property type="evidence" value="ECO:0007669"/>
    <property type="project" value="InterPro"/>
</dbReference>
<keyword evidence="3" id="KW-1185">Reference proteome</keyword>
<accession>A0A1T3P2H3</accession>
<gene>
    <name evidence="2" type="ORF">B4N89_21775</name>
</gene>
<protein>
    <recommendedName>
        <fullName evidence="1">Amine oxidase domain-containing protein</fullName>
    </recommendedName>
</protein>
<dbReference type="EMBL" id="MWQN01000001">
    <property type="protein sequence ID" value="OPC83214.1"/>
    <property type="molecule type" value="Genomic_DNA"/>
</dbReference>
<dbReference type="STRING" id="159449.B4N89_21775"/>
<comment type="caution">
    <text evidence="2">The sequence shown here is derived from an EMBL/GenBank/DDBJ whole genome shotgun (WGS) entry which is preliminary data.</text>
</comment>
<dbReference type="InterPro" id="IPR036188">
    <property type="entry name" value="FAD/NAD-bd_sf"/>
</dbReference>
<evidence type="ECO:0000313" key="2">
    <source>
        <dbReference type="EMBL" id="OPC83214.1"/>
    </source>
</evidence>
<dbReference type="PANTHER" id="PTHR42841">
    <property type="entry name" value="AMINE OXIDASE"/>
    <property type="match status" value="1"/>
</dbReference>
<dbReference type="InterPro" id="IPR002937">
    <property type="entry name" value="Amino_oxidase"/>
</dbReference>